<dbReference type="KEGG" id="fpe:Ferpe_0089"/>
<proteinExistence type="predicted"/>
<dbReference type="RefSeq" id="WP_014450720.1">
    <property type="nucleotide sequence ID" value="NC_017095.1"/>
</dbReference>
<keyword evidence="1" id="KW-0677">Repeat</keyword>
<feature type="domain" description="Fibronectin type-III" evidence="2">
    <location>
        <begin position="528"/>
        <end position="632"/>
    </location>
</feature>
<dbReference type="CDD" id="cd00063">
    <property type="entry name" value="FN3"/>
    <property type="match status" value="1"/>
</dbReference>
<dbReference type="InterPro" id="IPR050991">
    <property type="entry name" value="ECM_Regulatory_Proteins"/>
</dbReference>
<dbReference type="PROSITE" id="PS50853">
    <property type="entry name" value="FN3"/>
    <property type="match status" value="4"/>
</dbReference>
<evidence type="ECO:0000256" key="1">
    <source>
        <dbReference type="ARBA" id="ARBA00022737"/>
    </source>
</evidence>
<feature type="domain" description="Fibronectin type-III" evidence="2">
    <location>
        <begin position="133"/>
        <end position="227"/>
    </location>
</feature>
<dbReference type="AlphaFoldDB" id="H9U9Q8"/>
<accession>H9U9Q8</accession>
<feature type="domain" description="Fibronectin type-III" evidence="2">
    <location>
        <begin position="331"/>
        <end position="425"/>
    </location>
</feature>
<dbReference type="InterPro" id="IPR036116">
    <property type="entry name" value="FN3_sf"/>
</dbReference>
<dbReference type="Proteomes" id="UP000007384">
    <property type="component" value="Chromosome"/>
</dbReference>
<organism evidence="3 4">
    <name type="scientific">Fervidobacterium pennivorans (strain DSM 9078 / Ven5)</name>
    <dbReference type="NCBI Taxonomy" id="771875"/>
    <lineage>
        <taxon>Bacteria</taxon>
        <taxon>Thermotogati</taxon>
        <taxon>Thermotogota</taxon>
        <taxon>Thermotogae</taxon>
        <taxon>Thermotogales</taxon>
        <taxon>Fervidobacteriaceae</taxon>
        <taxon>Fervidobacterium</taxon>
    </lineage>
</organism>
<dbReference type="STRING" id="771875.Ferpe_0089"/>
<dbReference type="PROSITE" id="PS51257">
    <property type="entry name" value="PROKAR_LIPOPROTEIN"/>
    <property type="match status" value="1"/>
</dbReference>
<gene>
    <name evidence="3" type="ordered locus">Ferpe_0089</name>
</gene>
<dbReference type="SUPFAM" id="SSF49265">
    <property type="entry name" value="Fibronectin type III"/>
    <property type="match status" value="3"/>
</dbReference>
<keyword evidence="4" id="KW-1185">Reference proteome</keyword>
<evidence type="ECO:0000313" key="3">
    <source>
        <dbReference type="EMBL" id="AFG34251.1"/>
    </source>
</evidence>
<dbReference type="InterPro" id="IPR013783">
    <property type="entry name" value="Ig-like_fold"/>
</dbReference>
<dbReference type="EMBL" id="CP003260">
    <property type="protein sequence ID" value="AFG34251.1"/>
    <property type="molecule type" value="Genomic_DNA"/>
</dbReference>
<feature type="domain" description="Fibronectin type-III" evidence="2">
    <location>
        <begin position="234"/>
        <end position="321"/>
    </location>
</feature>
<protein>
    <submittedName>
        <fullName evidence="3">Fibronectin type III domain-containing protein</fullName>
    </submittedName>
</protein>
<dbReference type="PANTHER" id="PTHR46708:SF2">
    <property type="entry name" value="FIBRONECTIN TYPE-III DOMAIN-CONTAINING PROTEIN"/>
    <property type="match status" value="1"/>
</dbReference>
<dbReference type="InterPro" id="IPR003961">
    <property type="entry name" value="FN3_dom"/>
</dbReference>
<sequence>MVYTKIFSWKATKFFFVTFVLWVILSSCVNPSTSKKPELLSPRNNENNLNFNSVKLIFNTPTSGEYEVIVRENGTGVTVFTQVVSGGQGIQVDVPKGRLKPNTTYRWYVRLKENDSIASEYWNFTTKENSLPTIGNLKPDNTSGHPFGALALTWDASDSDNDDLTFYVKVYELGKETTPVFETTVATNSAVVKDLKQLTSYKWTVQAVDPWGGKSSLLSATFTTKQNEAPDRVELLNPRDGERDVKFNNLTLKWQGYDRDYEDLKYSISLNDSQNLLSNSTYTEFTVTGLKPSVTYKLTITAIDKYGETKTQSFYFTTRANTSPDKPTLFAPENKVKLNFAKTSSVNFQWSSVSDPDEDTVSYEFVLLSENKVVLRKSPVLGNNINLNISGVLEVGKSYTWYVLAKDPHGGSTKSDEFTFTTYRNNPPTVPKSPYPSDKAENLPNRIPKFSWVSEDPDGDPLTYDIYLGENRDNLQLLASGLTTNVFETRRLFEFGKTYYWKVVVSDGYNPPVEGPIWSFKITDQDYPPTAPELLSPPNNSKNTNFNNVTLRWRASTDRETTDPALLVYYLYIGQPDQMTLYATITGQTGPEISQVVTGLSPIKTYYWRVEIKDTFGNYAYSTTWNFTTKPNEAPDFPSNPNPADESVISSPSTPTTITLSWGCSDPDGDSLTYEIYIAKTNDFNGVDPIRTSQKSAQVTLNEPGVYYWRVVAKDSHGGVAEGKVWKFELKAQ</sequence>
<name>H9U9Q8_FERPD</name>
<dbReference type="SMART" id="SM00060">
    <property type="entry name" value="FN3"/>
    <property type="match status" value="5"/>
</dbReference>
<evidence type="ECO:0000313" key="4">
    <source>
        <dbReference type="Proteomes" id="UP000007384"/>
    </source>
</evidence>
<dbReference type="HOGENOM" id="CLU_379368_0_0_0"/>
<evidence type="ECO:0000259" key="2">
    <source>
        <dbReference type="PROSITE" id="PS50853"/>
    </source>
</evidence>
<reference evidence="3" key="1">
    <citation type="submission" date="2012-03" db="EMBL/GenBank/DDBJ databases">
        <title>Complete sequence of Fervidobacterium pennivorans DSM 9078.</title>
        <authorList>
            <consortium name="US DOE Joint Genome Institute"/>
            <person name="Lucas S."/>
            <person name="Han J."/>
            <person name="Lapidus A."/>
            <person name="Cheng J.-F."/>
            <person name="Goodwin L."/>
            <person name="Pitluck S."/>
            <person name="Peters L."/>
            <person name="Ovchinnikova G."/>
            <person name="Lu M."/>
            <person name="Detter J.C."/>
            <person name="Han C."/>
            <person name="Tapia R."/>
            <person name="Land M."/>
            <person name="Hauser L."/>
            <person name="Kyrpides N."/>
            <person name="Ivanova N."/>
            <person name="Pagani I."/>
            <person name="Noll K.M."/>
            <person name="Woyke T."/>
        </authorList>
    </citation>
    <scope>NUCLEOTIDE SEQUENCE</scope>
    <source>
        <strain evidence="3">DSM 9078</strain>
    </source>
</reference>
<dbReference type="eggNOG" id="COG1520">
    <property type="taxonomic scope" value="Bacteria"/>
</dbReference>
<dbReference type="Gene3D" id="2.60.40.10">
    <property type="entry name" value="Immunoglobulins"/>
    <property type="match status" value="6"/>
</dbReference>
<dbReference type="PATRIC" id="fig|771875.3.peg.96"/>
<dbReference type="PANTHER" id="PTHR46708">
    <property type="entry name" value="TENASCIN"/>
    <property type="match status" value="1"/>
</dbReference>
<dbReference type="Pfam" id="PF00041">
    <property type="entry name" value="fn3"/>
    <property type="match status" value="1"/>
</dbReference>
<dbReference type="OrthoDB" id="49493at2"/>